<dbReference type="PANTHER" id="PTHR21310">
    <property type="entry name" value="AMINOGLYCOSIDE PHOSPHOTRANSFERASE-RELATED-RELATED"/>
    <property type="match status" value="1"/>
</dbReference>
<dbReference type="Gene3D" id="3.90.1200.10">
    <property type="match status" value="1"/>
</dbReference>
<dbReference type="InterPro" id="IPR011009">
    <property type="entry name" value="Kinase-like_dom_sf"/>
</dbReference>
<dbReference type="EMBL" id="ML741788">
    <property type="protein sequence ID" value="KAE8328041.1"/>
    <property type="molecule type" value="Genomic_DNA"/>
</dbReference>
<accession>A0A5N6X485</accession>
<dbReference type="PANTHER" id="PTHR21310:SF15">
    <property type="entry name" value="AMINOGLYCOSIDE PHOSPHOTRANSFERASE DOMAIN-CONTAINING PROTEIN"/>
    <property type="match status" value="1"/>
</dbReference>
<dbReference type="AlphaFoldDB" id="A0A5N6X485"/>
<sequence length="261" mass="30292">MDTPRNTSHSRRPTLLSIRLRIGRKVFGTVGRLGVRTSRNRIVKGPCEVAELTALQYVARHTNVPVPEIELEYIRGMDLQRAWLGGYLSPAQKKQMVSEIAGYIEQLRRLEPPRKEIVGSASLEGGLDYRIGFFPFGPFQTHEEFHCFLRKNIPDSTKVFSQEVTDCHSRSYRSRFAHADLCPRNIIIDNGRVVALIDWEFGGWYPEYWEYTKAHYVQLNMPDWYEGLESALTRYDEELKAERTLWTQCDQPGMPVYVFNV</sequence>
<name>A0A5N6X485_9EURO</name>
<keyword evidence="3" id="KW-1185">Reference proteome</keyword>
<evidence type="ECO:0000313" key="3">
    <source>
        <dbReference type="Proteomes" id="UP000325945"/>
    </source>
</evidence>
<evidence type="ECO:0000313" key="2">
    <source>
        <dbReference type="EMBL" id="KAE8328041.1"/>
    </source>
</evidence>
<dbReference type="InterPro" id="IPR051678">
    <property type="entry name" value="AGP_Transferase"/>
</dbReference>
<dbReference type="Proteomes" id="UP000325945">
    <property type="component" value="Unassembled WGS sequence"/>
</dbReference>
<evidence type="ECO:0000259" key="1">
    <source>
        <dbReference type="Pfam" id="PF01636"/>
    </source>
</evidence>
<gene>
    <name evidence="2" type="ORF">BDV39DRAFT_192425</name>
</gene>
<reference evidence="3" key="1">
    <citation type="submission" date="2019-04" db="EMBL/GenBank/DDBJ databases">
        <title>Friends and foes A comparative genomics studyof 23 Aspergillus species from section Flavi.</title>
        <authorList>
            <consortium name="DOE Joint Genome Institute"/>
            <person name="Kjaerbolling I."/>
            <person name="Vesth T."/>
            <person name="Frisvad J.C."/>
            <person name="Nybo J.L."/>
            <person name="Theobald S."/>
            <person name="Kildgaard S."/>
            <person name="Isbrandt T."/>
            <person name="Kuo A."/>
            <person name="Sato A."/>
            <person name="Lyhne E.K."/>
            <person name="Kogle M.E."/>
            <person name="Wiebenga A."/>
            <person name="Kun R.S."/>
            <person name="Lubbers R.J."/>
            <person name="Makela M.R."/>
            <person name="Barry K."/>
            <person name="Chovatia M."/>
            <person name="Clum A."/>
            <person name="Daum C."/>
            <person name="Haridas S."/>
            <person name="He G."/>
            <person name="LaButti K."/>
            <person name="Lipzen A."/>
            <person name="Mondo S."/>
            <person name="Riley R."/>
            <person name="Salamov A."/>
            <person name="Simmons B.A."/>
            <person name="Magnuson J.K."/>
            <person name="Henrissat B."/>
            <person name="Mortensen U.H."/>
            <person name="Larsen T.O."/>
            <person name="Devries R.P."/>
            <person name="Grigoriev I.V."/>
            <person name="Machida M."/>
            <person name="Baker S.E."/>
            <person name="Andersen M.R."/>
        </authorList>
    </citation>
    <scope>NUCLEOTIDE SEQUENCE [LARGE SCALE GENOMIC DNA]</scope>
    <source>
        <strain evidence="3">CBS 130017</strain>
    </source>
</reference>
<dbReference type="Pfam" id="PF01636">
    <property type="entry name" value="APH"/>
    <property type="match status" value="1"/>
</dbReference>
<organism evidence="2 3">
    <name type="scientific">Aspergillus sergii</name>
    <dbReference type="NCBI Taxonomy" id="1034303"/>
    <lineage>
        <taxon>Eukaryota</taxon>
        <taxon>Fungi</taxon>
        <taxon>Dikarya</taxon>
        <taxon>Ascomycota</taxon>
        <taxon>Pezizomycotina</taxon>
        <taxon>Eurotiomycetes</taxon>
        <taxon>Eurotiomycetidae</taxon>
        <taxon>Eurotiales</taxon>
        <taxon>Aspergillaceae</taxon>
        <taxon>Aspergillus</taxon>
        <taxon>Aspergillus subgen. Circumdati</taxon>
    </lineage>
</organism>
<keyword evidence="2" id="KW-0418">Kinase</keyword>
<feature type="domain" description="Aminoglycoside phosphotransferase" evidence="1">
    <location>
        <begin position="71"/>
        <end position="223"/>
    </location>
</feature>
<dbReference type="SUPFAM" id="SSF56112">
    <property type="entry name" value="Protein kinase-like (PK-like)"/>
    <property type="match status" value="1"/>
</dbReference>
<proteinExistence type="predicted"/>
<dbReference type="InterPro" id="IPR002575">
    <property type="entry name" value="Aminoglycoside_PTrfase"/>
</dbReference>
<protein>
    <submittedName>
        <fullName evidence="2">Kinase-like protein</fullName>
    </submittedName>
</protein>
<keyword evidence="2" id="KW-0808">Transferase</keyword>
<dbReference type="GO" id="GO:0016301">
    <property type="term" value="F:kinase activity"/>
    <property type="evidence" value="ECO:0007669"/>
    <property type="project" value="UniProtKB-KW"/>
</dbReference>